<gene>
    <name evidence="3" type="ORF">GPX89_10165</name>
</gene>
<reference evidence="3 4" key="1">
    <citation type="submission" date="2019-12" db="EMBL/GenBank/DDBJ databases">
        <title>Nocardia sp. nov. ET3-3 isolated from soil.</title>
        <authorList>
            <person name="Kanchanasin P."/>
            <person name="Tanasupawat S."/>
            <person name="Yuki M."/>
            <person name="Kudo T."/>
        </authorList>
    </citation>
    <scope>NUCLEOTIDE SEQUENCE [LARGE SCALE GENOMIC DNA]</scope>
    <source>
        <strain evidence="3 4">ET3-3</strain>
    </source>
</reference>
<keyword evidence="1" id="KW-0812">Transmembrane</keyword>
<evidence type="ECO:0000313" key="3">
    <source>
        <dbReference type="EMBL" id="MVU77602.1"/>
    </source>
</evidence>
<dbReference type="EMBL" id="WRPP01000002">
    <property type="protein sequence ID" value="MVU77602.1"/>
    <property type="molecule type" value="Genomic_DNA"/>
</dbReference>
<sequence>MALRRRMFWWEPESTPAPPASCCPEHGRPAPGPISGISGTFAPVADGTGKPVWMDDIRRHIEAMAMTSESDPVDFRTPQGADYGQSEWTTGEKEWARKKVERKHKLRLDVISYVVVNLFLVGVWAATGSGYFWPGWVIAGWGVLLLLDAISVYTHRPVTTAEIERELRGRG</sequence>
<feature type="transmembrane region" description="Helical" evidence="1">
    <location>
        <begin position="131"/>
        <end position="153"/>
    </location>
</feature>
<proteinExistence type="predicted"/>
<keyword evidence="1" id="KW-0472">Membrane</keyword>
<accession>A0A7K1UTB4</accession>
<protein>
    <recommendedName>
        <fullName evidence="2">2TM domain-containing protein</fullName>
    </recommendedName>
</protein>
<dbReference type="Pfam" id="PF13239">
    <property type="entry name" value="2TM"/>
    <property type="match status" value="1"/>
</dbReference>
<dbReference type="InterPro" id="IPR025698">
    <property type="entry name" value="2TM_dom"/>
</dbReference>
<keyword evidence="4" id="KW-1185">Reference proteome</keyword>
<dbReference type="AlphaFoldDB" id="A0A7K1UTB4"/>
<comment type="caution">
    <text evidence="3">The sequence shown here is derived from an EMBL/GenBank/DDBJ whole genome shotgun (WGS) entry which is preliminary data.</text>
</comment>
<organism evidence="3 4">
    <name type="scientific">Nocardia terrae</name>
    <dbReference type="NCBI Taxonomy" id="2675851"/>
    <lineage>
        <taxon>Bacteria</taxon>
        <taxon>Bacillati</taxon>
        <taxon>Actinomycetota</taxon>
        <taxon>Actinomycetes</taxon>
        <taxon>Mycobacteriales</taxon>
        <taxon>Nocardiaceae</taxon>
        <taxon>Nocardia</taxon>
    </lineage>
</organism>
<dbReference type="Proteomes" id="UP000466794">
    <property type="component" value="Unassembled WGS sequence"/>
</dbReference>
<keyword evidence="1" id="KW-1133">Transmembrane helix</keyword>
<feature type="transmembrane region" description="Helical" evidence="1">
    <location>
        <begin position="106"/>
        <end position="125"/>
    </location>
</feature>
<name>A0A7K1UTB4_9NOCA</name>
<feature type="domain" description="2TM" evidence="2">
    <location>
        <begin position="96"/>
        <end position="166"/>
    </location>
</feature>
<evidence type="ECO:0000313" key="4">
    <source>
        <dbReference type="Proteomes" id="UP000466794"/>
    </source>
</evidence>
<evidence type="ECO:0000256" key="1">
    <source>
        <dbReference type="SAM" id="Phobius"/>
    </source>
</evidence>
<evidence type="ECO:0000259" key="2">
    <source>
        <dbReference type="Pfam" id="PF13239"/>
    </source>
</evidence>